<gene>
    <name evidence="1" type="ORF">JOF48_001263</name>
</gene>
<dbReference type="Proteomes" id="UP000711614">
    <property type="component" value="Unassembled WGS sequence"/>
</dbReference>
<comment type="caution">
    <text evidence="1">The sequence shown here is derived from an EMBL/GenBank/DDBJ whole genome shotgun (WGS) entry which is preliminary data.</text>
</comment>
<evidence type="ECO:0000313" key="2">
    <source>
        <dbReference type="Proteomes" id="UP000711614"/>
    </source>
</evidence>
<evidence type="ECO:0000313" key="1">
    <source>
        <dbReference type="EMBL" id="MBP2412464.1"/>
    </source>
</evidence>
<dbReference type="InterPro" id="IPR012340">
    <property type="entry name" value="NA-bd_OB-fold"/>
</dbReference>
<proteinExistence type="predicted"/>
<organism evidence="1 2">
    <name type="scientific">Arthrobacter stackebrandtii</name>
    <dbReference type="NCBI Taxonomy" id="272161"/>
    <lineage>
        <taxon>Bacteria</taxon>
        <taxon>Bacillati</taxon>
        <taxon>Actinomycetota</taxon>
        <taxon>Actinomycetes</taxon>
        <taxon>Micrococcales</taxon>
        <taxon>Micrococcaceae</taxon>
        <taxon>Arthrobacter</taxon>
    </lineage>
</organism>
<protein>
    <submittedName>
        <fullName evidence="1">Cold shock CspA family protein</fullName>
    </submittedName>
</protein>
<sequence>METTGTVRLWNDEEGWGVIDSDATPGGSWAHYSDVAIAG</sequence>
<name>A0ABS4YUI9_9MICC</name>
<dbReference type="SUPFAM" id="SSF50249">
    <property type="entry name" value="Nucleic acid-binding proteins"/>
    <property type="match status" value="1"/>
</dbReference>
<dbReference type="EMBL" id="JAGIOI010000001">
    <property type="protein sequence ID" value="MBP2412464.1"/>
    <property type="molecule type" value="Genomic_DNA"/>
</dbReference>
<keyword evidence="2" id="KW-1185">Reference proteome</keyword>
<reference evidence="1 2" key="1">
    <citation type="submission" date="2021-03" db="EMBL/GenBank/DDBJ databases">
        <title>Sequencing the genomes of 1000 actinobacteria strains.</title>
        <authorList>
            <person name="Klenk H.-P."/>
        </authorList>
    </citation>
    <scope>NUCLEOTIDE SEQUENCE [LARGE SCALE GENOMIC DNA]</scope>
    <source>
        <strain evidence="1 2">DSM 16005</strain>
    </source>
</reference>
<accession>A0ABS4YUI9</accession>